<comment type="caution">
    <text evidence="8">The sequence shown here is derived from an EMBL/GenBank/DDBJ whole genome shotgun (WGS) entry which is preliminary data.</text>
</comment>
<keyword evidence="5 7" id="KW-0456">Lyase</keyword>
<dbReference type="GO" id="GO:0008932">
    <property type="term" value="F:lytic endotransglycosylase activity"/>
    <property type="evidence" value="ECO:0007669"/>
    <property type="project" value="UniProtKB-UniRule"/>
</dbReference>
<dbReference type="GO" id="GO:0009252">
    <property type="term" value="P:peptidoglycan biosynthetic process"/>
    <property type="evidence" value="ECO:0007669"/>
    <property type="project" value="UniProtKB-UniRule"/>
</dbReference>
<keyword evidence="9" id="KW-1185">Reference proteome</keyword>
<feature type="site" description="Important for catalytic activity" evidence="7">
    <location>
        <position position="268"/>
    </location>
</feature>
<dbReference type="CDD" id="cd08010">
    <property type="entry name" value="MltG_like"/>
    <property type="match status" value="1"/>
</dbReference>
<comment type="function">
    <text evidence="7">Functions as a peptidoglycan terminase that cleaves nascent peptidoglycan strands endolytically to terminate their elongation.</text>
</comment>
<reference evidence="8 9" key="1">
    <citation type="submission" date="2017-10" db="EMBL/GenBank/DDBJ databases">
        <title>Bacillus sp. nov., a halophilic bacterium isolated from a Yangshapao Lake.</title>
        <authorList>
            <person name="Wang H."/>
        </authorList>
    </citation>
    <scope>NUCLEOTIDE SEQUENCE [LARGE SCALE GENOMIC DNA]</scope>
    <source>
        <strain evidence="8 9">YSP-3</strain>
    </source>
</reference>
<evidence type="ECO:0000256" key="3">
    <source>
        <dbReference type="ARBA" id="ARBA00022989"/>
    </source>
</evidence>
<dbReference type="RefSeq" id="WP_110518936.1">
    <property type="nucleotide sequence ID" value="NZ_PDOF01000001.1"/>
</dbReference>
<dbReference type="EC" id="4.2.2.29" evidence="7"/>
<dbReference type="Proteomes" id="UP000248066">
    <property type="component" value="Unassembled WGS sequence"/>
</dbReference>
<sequence>MSDNKNDQSHTEKQEQDKIVHKLENRAKEASLVRKIVLICFVLIVLTVGGAIGGAYVFITSAIGPVDEDNSELKEVEIPMGSSSAGIGEILEEEGLVDNSTIFRYYVRYRNESGFQAGTYELSPSMNMDEIIASLKDGRIDEEYNLIFTIPEGRWLEEVMETIAEETEHEYDDLMDLMTDEDYLQELVSQYDILHSSILENEDIRYPLEGYLFPARYDFTDENPSKEDIIEQMVARMEGVYNNVQAEYGSTDYSAHELLTLASIIEGEAAGDDEREAISGVIYNRLNRENPMRLQMDPTAVYGYGERVSSPTREQTNAENPYNTYQIDGIPPGPINNPGAASISAAFNPDEHDNYYFYHDTDGTIYMSETYEEHQEVLREHRDNQ</sequence>
<proteinExistence type="inferred from homology"/>
<comment type="subcellular location">
    <subcellularLocation>
        <location evidence="7">Cell membrane</location>
        <topology evidence="7">Single-pass membrane protein</topology>
    </subcellularLocation>
</comment>
<comment type="catalytic activity">
    <reaction evidence="7">
        <text>a peptidoglycan chain = a peptidoglycan chain with N-acetyl-1,6-anhydromuramyl-[peptide] at the reducing end + a peptidoglycan chain with N-acetylglucosamine at the non-reducing end.</text>
        <dbReference type="EC" id="4.2.2.29"/>
    </reaction>
</comment>
<evidence type="ECO:0000256" key="5">
    <source>
        <dbReference type="ARBA" id="ARBA00023239"/>
    </source>
</evidence>
<keyword evidence="3 7" id="KW-1133">Transmembrane helix</keyword>
<dbReference type="OrthoDB" id="9814591at2"/>
<evidence type="ECO:0000313" key="8">
    <source>
        <dbReference type="EMBL" id="PYZ98780.1"/>
    </source>
</evidence>
<dbReference type="PANTHER" id="PTHR30518">
    <property type="entry name" value="ENDOLYTIC MUREIN TRANSGLYCOSYLASE"/>
    <property type="match status" value="1"/>
</dbReference>
<dbReference type="Gene3D" id="3.30.1490.480">
    <property type="entry name" value="Endolytic murein transglycosylase"/>
    <property type="match status" value="1"/>
</dbReference>
<evidence type="ECO:0000313" key="9">
    <source>
        <dbReference type="Proteomes" id="UP000248066"/>
    </source>
</evidence>
<comment type="similarity">
    <text evidence="7">Belongs to the transglycosylase MltG family.</text>
</comment>
<dbReference type="InterPro" id="IPR003770">
    <property type="entry name" value="MLTG-like"/>
</dbReference>
<accession>A0A2W0HFR6</accession>
<gene>
    <name evidence="7" type="primary">mltG</name>
    <name evidence="8" type="ORF">CR205_09465</name>
</gene>
<name>A0A2W0HFR6_9BACI</name>
<feature type="transmembrane region" description="Helical" evidence="7">
    <location>
        <begin position="36"/>
        <end position="59"/>
    </location>
</feature>
<organism evidence="8 9">
    <name type="scientific">Alteribacter lacisalsi</name>
    <dbReference type="NCBI Taxonomy" id="2045244"/>
    <lineage>
        <taxon>Bacteria</taxon>
        <taxon>Bacillati</taxon>
        <taxon>Bacillota</taxon>
        <taxon>Bacilli</taxon>
        <taxon>Bacillales</taxon>
        <taxon>Bacillaceae</taxon>
        <taxon>Alteribacter</taxon>
    </lineage>
</organism>
<dbReference type="NCBIfam" id="TIGR00247">
    <property type="entry name" value="endolytic transglycosylase MltG"/>
    <property type="match status" value="1"/>
</dbReference>
<dbReference type="PANTHER" id="PTHR30518:SF2">
    <property type="entry name" value="ENDOLYTIC MUREIN TRANSGLYCOSYLASE"/>
    <property type="match status" value="1"/>
</dbReference>
<dbReference type="GO" id="GO:0071555">
    <property type="term" value="P:cell wall organization"/>
    <property type="evidence" value="ECO:0007669"/>
    <property type="project" value="UniProtKB-KW"/>
</dbReference>
<evidence type="ECO:0000256" key="4">
    <source>
        <dbReference type="ARBA" id="ARBA00023136"/>
    </source>
</evidence>
<dbReference type="GO" id="GO:0005886">
    <property type="term" value="C:plasma membrane"/>
    <property type="evidence" value="ECO:0007669"/>
    <property type="project" value="UniProtKB-SubCell"/>
</dbReference>
<keyword evidence="4 7" id="KW-0472">Membrane</keyword>
<evidence type="ECO:0000256" key="2">
    <source>
        <dbReference type="ARBA" id="ARBA00022692"/>
    </source>
</evidence>
<keyword evidence="2 7" id="KW-0812">Transmembrane</keyword>
<dbReference type="EMBL" id="PDOF01000001">
    <property type="protein sequence ID" value="PYZ98780.1"/>
    <property type="molecule type" value="Genomic_DNA"/>
</dbReference>
<dbReference type="Pfam" id="PF02618">
    <property type="entry name" value="YceG"/>
    <property type="match status" value="1"/>
</dbReference>
<evidence type="ECO:0000256" key="1">
    <source>
        <dbReference type="ARBA" id="ARBA00022475"/>
    </source>
</evidence>
<keyword evidence="1 7" id="KW-1003">Cell membrane</keyword>
<evidence type="ECO:0000256" key="6">
    <source>
        <dbReference type="ARBA" id="ARBA00023316"/>
    </source>
</evidence>
<protein>
    <recommendedName>
        <fullName evidence="7">Endolytic murein transglycosylase</fullName>
        <ecNumber evidence="7">4.2.2.29</ecNumber>
    </recommendedName>
    <alternativeName>
        <fullName evidence="7">Peptidoglycan lytic transglycosylase</fullName>
    </alternativeName>
    <alternativeName>
        <fullName evidence="7">Peptidoglycan polymerization terminase</fullName>
    </alternativeName>
</protein>
<dbReference type="HAMAP" id="MF_02065">
    <property type="entry name" value="MltG"/>
    <property type="match status" value="1"/>
</dbReference>
<keyword evidence="6 7" id="KW-0961">Cell wall biogenesis/degradation</keyword>
<dbReference type="AlphaFoldDB" id="A0A2W0HFR6"/>
<evidence type="ECO:0000256" key="7">
    <source>
        <dbReference type="HAMAP-Rule" id="MF_02065"/>
    </source>
</evidence>